<organism evidence="3 4">
    <name type="scientific">Ranitomeya imitator</name>
    <name type="common">mimic poison frog</name>
    <dbReference type="NCBI Taxonomy" id="111125"/>
    <lineage>
        <taxon>Eukaryota</taxon>
        <taxon>Metazoa</taxon>
        <taxon>Chordata</taxon>
        <taxon>Craniata</taxon>
        <taxon>Vertebrata</taxon>
        <taxon>Euteleostomi</taxon>
        <taxon>Amphibia</taxon>
        <taxon>Batrachia</taxon>
        <taxon>Anura</taxon>
        <taxon>Neobatrachia</taxon>
        <taxon>Hyloidea</taxon>
        <taxon>Dendrobatidae</taxon>
        <taxon>Dendrobatinae</taxon>
        <taxon>Ranitomeya</taxon>
    </lineage>
</organism>
<dbReference type="PANTHER" id="PTHR13817">
    <property type="entry name" value="TITIN"/>
    <property type="match status" value="1"/>
</dbReference>
<dbReference type="InterPro" id="IPR013098">
    <property type="entry name" value="Ig_I-set"/>
</dbReference>
<dbReference type="Pfam" id="PF07679">
    <property type="entry name" value="I-set"/>
    <property type="match status" value="1"/>
</dbReference>
<keyword evidence="1" id="KW-0677">Repeat</keyword>
<dbReference type="InterPro" id="IPR050964">
    <property type="entry name" value="Striated_Muscle_Regulatory"/>
</dbReference>
<dbReference type="InterPro" id="IPR003598">
    <property type="entry name" value="Ig_sub2"/>
</dbReference>
<dbReference type="EMBL" id="CAUEEQ010006879">
    <property type="protein sequence ID" value="CAJ0930614.1"/>
    <property type="molecule type" value="Genomic_DNA"/>
</dbReference>
<dbReference type="InterPro" id="IPR013783">
    <property type="entry name" value="Ig-like_fold"/>
</dbReference>
<dbReference type="SMART" id="SM00408">
    <property type="entry name" value="IGc2"/>
    <property type="match status" value="1"/>
</dbReference>
<evidence type="ECO:0000313" key="4">
    <source>
        <dbReference type="Proteomes" id="UP001176940"/>
    </source>
</evidence>
<dbReference type="PANTHER" id="PTHR13817:SF27">
    <property type="entry name" value="MYOSIN-BINDING PROTEIN C, SLOW-TYPE"/>
    <property type="match status" value="1"/>
</dbReference>
<dbReference type="Proteomes" id="UP001176940">
    <property type="component" value="Unassembled WGS sequence"/>
</dbReference>
<name>A0ABN9L151_9NEOB</name>
<feature type="domain" description="Ig-like" evidence="2">
    <location>
        <begin position="61"/>
        <end position="155"/>
    </location>
</feature>
<dbReference type="InterPro" id="IPR036179">
    <property type="entry name" value="Ig-like_dom_sf"/>
</dbReference>
<dbReference type="InterPro" id="IPR007110">
    <property type="entry name" value="Ig-like_dom"/>
</dbReference>
<dbReference type="Gene3D" id="2.60.40.10">
    <property type="entry name" value="Immunoglobulins"/>
    <property type="match status" value="2"/>
</dbReference>
<comment type="caution">
    <text evidence="3">The sequence shown here is derived from an EMBL/GenBank/DDBJ whole genome shotgun (WGS) entry which is preliminary data.</text>
</comment>
<reference evidence="3" key="1">
    <citation type="submission" date="2023-07" db="EMBL/GenBank/DDBJ databases">
        <authorList>
            <person name="Stuckert A."/>
        </authorList>
    </citation>
    <scope>NUCLEOTIDE SEQUENCE</scope>
</reference>
<evidence type="ECO:0000256" key="1">
    <source>
        <dbReference type="ARBA" id="ARBA00022737"/>
    </source>
</evidence>
<gene>
    <name evidence="3" type="ORF">RIMI_LOCUS4316417</name>
</gene>
<evidence type="ECO:0000259" key="2">
    <source>
        <dbReference type="PROSITE" id="PS50835"/>
    </source>
</evidence>
<dbReference type="SUPFAM" id="SSF48726">
    <property type="entry name" value="Immunoglobulin"/>
    <property type="match status" value="1"/>
</dbReference>
<dbReference type="SMART" id="SM00409">
    <property type="entry name" value="IG"/>
    <property type="match status" value="1"/>
</dbReference>
<dbReference type="CDD" id="cd05894">
    <property type="entry name" value="Ig_C5_MyBP-C"/>
    <property type="match status" value="1"/>
</dbReference>
<protein>
    <recommendedName>
        <fullName evidence="2">Ig-like domain-containing protein</fullName>
    </recommendedName>
</protein>
<keyword evidence="4" id="KW-1185">Reference proteome</keyword>
<proteinExistence type="predicted"/>
<sequence length="271" mass="30015">MEEYNCKNTLPTMKHVAGTSYFGNHRLIIANCLVEDEGDYAFVPDLYLINIPANVHVIDPPKIHFDSLNYPDNTVVVVAGTKLRLEVPVTGEPAPKIIWSRGDKWITDLSGRIRAESYPDHGLLVIDSAEKDDTGTYRIMVKNEAGEAVAHIKIKVVGVEFPLLHKGNLEPSPLQSPILIQPHWSLLSGDVGPSVLLSLTLYKELLLLFLLLPLKSVLGSGEQMLWGLSPAFLFLSMPRARSPIGDRGSHAQVLQHIPLVLQEGPERAKLW</sequence>
<evidence type="ECO:0000313" key="3">
    <source>
        <dbReference type="EMBL" id="CAJ0930614.1"/>
    </source>
</evidence>
<accession>A0ABN9L151</accession>
<dbReference type="PROSITE" id="PS50835">
    <property type="entry name" value="IG_LIKE"/>
    <property type="match status" value="1"/>
</dbReference>
<dbReference type="InterPro" id="IPR003599">
    <property type="entry name" value="Ig_sub"/>
</dbReference>